<dbReference type="Gene3D" id="3.90.1720.10">
    <property type="entry name" value="endopeptidase domain like (from Nostoc punctiforme)"/>
    <property type="match status" value="1"/>
</dbReference>
<gene>
    <name evidence="1" type="ORF">FNH47_19810</name>
</gene>
<sequence length="120" mass="13170">MSWNKDTAVEYARNNAGSASQRRCAHFVSNAIRAGGARLHNTNHAKNMGPNLYAAGFREVSGAPMKGDIAVIQPIPGHPSGHACIYDGHGTWYSDFVQHTMYPGSSWRAATPPYQLYRHN</sequence>
<dbReference type="Proteomes" id="UP000839836">
    <property type="component" value="Unassembled WGS sequence"/>
</dbReference>
<accession>A0A5Y2SK36</accession>
<comment type="caution">
    <text evidence="1">The sequence shown here is derived from an EMBL/GenBank/DDBJ whole genome shotgun (WGS) entry which is preliminary data.</text>
</comment>
<evidence type="ECO:0000313" key="1">
    <source>
        <dbReference type="EMBL" id="ECF6076206.1"/>
    </source>
</evidence>
<reference evidence="1" key="1">
    <citation type="submission" date="2019-07" db="EMBL/GenBank/DDBJ databases">
        <authorList>
            <person name="Ashton P.M."/>
            <person name="Dallman T."/>
            <person name="Nair S."/>
            <person name="De Pinna E."/>
            <person name="Peters T."/>
            <person name="Grant K."/>
        </authorList>
    </citation>
    <scope>NUCLEOTIDE SEQUENCE [LARGE SCALE GENOMIC DNA]</scope>
    <source>
        <strain evidence="1">674345</strain>
    </source>
</reference>
<organism evidence="1">
    <name type="scientific">Salmonella houtenae</name>
    <dbReference type="NCBI Taxonomy" id="59205"/>
    <lineage>
        <taxon>Bacteria</taxon>
        <taxon>Pseudomonadati</taxon>
        <taxon>Pseudomonadota</taxon>
        <taxon>Gammaproteobacteria</taxon>
        <taxon>Enterobacterales</taxon>
        <taxon>Enterobacteriaceae</taxon>
        <taxon>Salmonella</taxon>
    </lineage>
</organism>
<name>A0A5Y2SK36_SALHO</name>
<proteinExistence type="predicted"/>
<dbReference type="EMBL" id="AAILSW010000052">
    <property type="protein sequence ID" value="ECF6076206.1"/>
    <property type="molecule type" value="Genomic_DNA"/>
</dbReference>
<dbReference type="AlphaFoldDB" id="A0A5Y2SK36"/>
<protein>
    <submittedName>
        <fullName evidence="1">CHAP domain-containing protein</fullName>
    </submittedName>
</protein>